<gene>
    <name evidence="1" type="ORF">ACFPKY_03350</name>
</gene>
<name>A0ABW0MWP1_9ACTN</name>
<proteinExistence type="predicted"/>
<dbReference type="RefSeq" id="WP_345177295.1">
    <property type="nucleotide sequence ID" value="NZ_BAABFQ010000006.1"/>
</dbReference>
<protein>
    <submittedName>
        <fullName evidence="1">Uncharacterized protein</fullName>
    </submittedName>
</protein>
<evidence type="ECO:0000313" key="2">
    <source>
        <dbReference type="Proteomes" id="UP001595956"/>
    </source>
</evidence>
<comment type="caution">
    <text evidence="1">The sequence shown here is derived from an EMBL/GenBank/DDBJ whole genome shotgun (WGS) entry which is preliminary data.</text>
</comment>
<sequence length="81" mass="8769">MLGTRAENQSYPYDVGHHEPGSVAATGRCSWHGWDGRTVESCSTEAVVSFQDRQGHWHSGCAEALTELVERGEVEPLGQGA</sequence>
<evidence type="ECO:0000313" key="1">
    <source>
        <dbReference type="EMBL" id="MFC5492117.1"/>
    </source>
</evidence>
<dbReference type="Proteomes" id="UP001595956">
    <property type="component" value="Unassembled WGS sequence"/>
</dbReference>
<accession>A0ABW0MWP1</accession>
<reference evidence="2" key="1">
    <citation type="journal article" date="2019" name="Int. J. Syst. Evol. Microbiol.">
        <title>The Global Catalogue of Microorganisms (GCM) 10K type strain sequencing project: providing services to taxonomists for standard genome sequencing and annotation.</title>
        <authorList>
            <consortium name="The Broad Institute Genomics Platform"/>
            <consortium name="The Broad Institute Genome Sequencing Center for Infectious Disease"/>
            <person name="Wu L."/>
            <person name="Ma J."/>
        </authorList>
    </citation>
    <scope>NUCLEOTIDE SEQUENCE [LARGE SCALE GENOMIC DNA]</scope>
    <source>
        <strain evidence="2">KACC 13778</strain>
    </source>
</reference>
<dbReference type="EMBL" id="JBHSMD010000001">
    <property type="protein sequence ID" value="MFC5492117.1"/>
    <property type="molecule type" value="Genomic_DNA"/>
</dbReference>
<organism evidence="1 2">
    <name type="scientific">Nocardioides caricicola</name>
    <dbReference type="NCBI Taxonomy" id="634770"/>
    <lineage>
        <taxon>Bacteria</taxon>
        <taxon>Bacillati</taxon>
        <taxon>Actinomycetota</taxon>
        <taxon>Actinomycetes</taxon>
        <taxon>Propionibacteriales</taxon>
        <taxon>Nocardioidaceae</taxon>
        <taxon>Nocardioides</taxon>
    </lineage>
</organism>
<keyword evidence="2" id="KW-1185">Reference proteome</keyword>